<dbReference type="RefSeq" id="XP_016474973.1">
    <property type="nucleotide sequence ID" value="XM_016619487.1"/>
</dbReference>
<accession>A0A1S4AEU3</accession>
<comment type="pathway">
    <text evidence="1">Protein modification; protein ubiquitination.</text>
</comment>
<evidence type="ECO:0000256" key="6">
    <source>
        <dbReference type="PROSITE-ProRule" id="PRU00175"/>
    </source>
</evidence>
<reference evidence="8" key="1">
    <citation type="submission" date="2025-08" db="UniProtKB">
        <authorList>
            <consortium name="RefSeq"/>
        </authorList>
    </citation>
    <scope>IDENTIFICATION</scope>
</reference>
<evidence type="ECO:0000313" key="8">
    <source>
        <dbReference type="RefSeq" id="XP_016474973.1"/>
    </source>
</evidence>
<dbReference type="GO" id="GO:0016567">
    <property type="term" value="P:protein ubiquitination"/>
    <property type="evidence" value="ECO:0000318"/>
    <property type="project" value="GO_Central"/>
</dbReference>
<dbReference type="SUPFAM" id="SSF57850">
    <property type="entry name" value="RING/U-box"/>
    <property type="match status" value="1"/>
</dbReference>
<dbReference type="KEGG" id="nta:107796691"/>
<keyword evidence="3 6" id="KW-0863">Zinc-finger</keyword>
<keyword evidence="2" id="KW-0479">Metal-binding</keyword>
<dbReference type="OrthoDB" id="1149625at2759"/>
<dbReference type="GO" id="GO:0061630">
    <property type="term" value="F:ubiquitin protein ligase activity"/>
    <property type="evidence" value="ECO:0000318"/>
    <property type="project" value="GO_Central"/>
</dbReference>
<dbReference type="STRING" id="4097.A0A1S4AEU3"/>
<sequence>MVVKSPKISTSMTLETHDFANKEEARETIFKVLKNWHASDINCKKIFDELNAMTQNSRDYCLVLVDGRPTLQLTVKVILLYRYVQMGSNNNGVIISTNSSDGNCLLCKNELVGNLKVTGMLCSHMFHINCIRTWLRENNGCPSCVANVNGLADSMLSSMIL</sequence>
<dbReference type="AlphaFoldDB" id="A0A1S4AEU3"/>
<evidence type="ECO:0000256" key="3">
    <source>
        <dbReference type="ARBA" id="ARBA00022771"/>
    </source>
</evidence>
<evidence type="ECO:0000259" key="7">
    <source>
        <dbReference type="PROSITE" id="PS50089"/>
    </source>
</evidence>
<dbReference type="Pfam" id="PF12678">
    <property type="entry name" value="zf-rbx1"/>
    <property type="match status" value="1"/>
</dbReference>
<keyword evidence="4" id="KW-0833">Ubl conjugation pathway</keyword>
<feature type="domain" description="RING-type" evidence="7">
    <location>
        <begin position="104"/>
        <end position="144"/>
    </location>
</feature>
<evidence type="ECO:0000256" key="2">
    <source>
        <dbReference type="ARBA" id="ARBA00022723"/>
    </source>
</evidence>
<dbReference type="PaxDb" id="4097-A0A1S4AEU3"/>
<dbReference type="SMART" id="SM00184">
    <property type="entry name" value="RING"/>
    <property type="match status" value="1"/>
</dbReference>
<evidence type="ECO:0000256" key="5">
    <source>
        <dbReference type="ARBA" id="ARBA00022833"/>
    </source>
</evidence>
<dbReference type="PANTHER" id="PTHR45931:SF16">
    <property type="entry name" value="RING_U-BOX SUPERFAMILY PROTEIN"/>
    <property type="match status" value="1"/>
</dbReference>
<dbReference type="GO" id="GO:0008270">
    <property type="term" value="F:zinc ion binding"/>
    <property type="evidence" value="ECO:0007669"/>
    <property type="project" value="UniProtKB-KW"/>
</dbReference>
<dbReference type="InterPro" id="IPR051834">
    <property type="entry name" value="RING_finger_E3_ligase"/>
</dbReference>
<protein>
    <submittedName>
        <fullName evidence="8">RING-H2 finger protein ATL16-like</fullName>
    </submittedName>
</protein>
<evidence type="ECO:0000256" key="1">
    <source>
        <dbReference type="ARBA" id="ARBA00004906"/>
    </source>
</evidence>
<proteinExistence type="predicted"/>
<dbReference type="PROSITE" id="PS50089">
    <property type="entry name" value="ZF_RING_2"/>
    <property type="match status" value="1"/>
</dbReference>
<dbReference type="InterPro" id="IPR013083">
    <property type="entry name" value="Znf_RING/FYVE/PHD"/>
</dbReference>
<organism evidence="8">
    <name type="scientific">Nicotiana tabacum</name>
    <name type="common">Common tobacco</name>
    <dbReference type="NCBI Taxonomy" id="4097"/>
    <lineage>
        <taxon>Eukaryota</taxon>
        <taxon>Viridiplantae</taxon>
        <taxon>Streptophyta</taxon>
        <taxon>Embryophyta</taxon>
        <taxon>Tracheophyta</taxon>
        <taxon>Spermatophyta</taxon>
        <taxon>Magnoliopsida</taxon>
        <taxon>eudicotyledons</taxon>
        <taxon>Gunneridae</taxon>
        <taxon>Pentapetalae</taxon>
        <taxon>asterids</taxon>
        <taxon>lamiids</taxon>
        <taxon>Solanales</taxon>
        <taxon>Solanaceae</taxon>
        <taxon>Nicotianoideae</taxon>
        <taxon>Nicotianeae</taxon>
        <taxon>Nicotiana</taxon>
    </lineage>
</organism>
<evidence type="ECO:0000256" key="4">
    <source>
        <dbReference type="ARBA" id="ARBA00022786"/>
    </source>
</evidence>
<dbReference type="PANTHER" id="PTHR45931">
    <property type="entry name" value="SI:CH211-59O9.10"/>
    <property type="match status" value="1"/>
</dbReference>
<dbReference type="Gene3D" id="3.30.40.10">
    <property type="entry name" value="Zinc/RING finger domain, C3HC4 (zinc finger)"/>
    <property type="match status" value="1"/>
</dbReference>
<dbReference type="GO" id="GO:0005737">
    <property type="term" value="C:cytoplasm"/>
    <property type="evidence" value="ECO:0000318"/>
    <property type="project" value="GO_Central"/>
</dbReference>
<keyword evidence="5" id="KW-0862">Zinc</keyword>
<name>A0A1S4AEU3_TOBAC</name>
<dbReference type="InterPro" id="IPR024766">
    <property type="entry name" value="Znf_RING_H2"/>
</dbReference>
<dbReference type="InterPro" id="IPR001841">
    <property type="entry name" value="Znf_RING"/>
</dbReference>
<gene>
    <name evidence="8" type="primary">LOC107796691</name>
</gene>